<name>A0A820MKH6_9BILA</name>
<organism evidence="1 2">
    <name type="scientific">Adineta steineri</name>
    <dbReference type="NCBI Taxonomy" id="433720"/>
    <lineage>
        <taxon>Eukaryota</taxon>
        <taxon>Metazoa</taxon>
        <taxon>Spiralia</taxon>
        <taxon>Gnathifera</taxon>
        <taxon>Rotifera</taxon>
        <taxon>Eurotatoria</taxon>
        <taxon>Bdelloidea</taxon>
        <taxon>Adinetida</taxon>
        <taxon>Adinetidae</taxon>
        <taxon>Adineta</taxon>
    </lineage>
</organism>
<evidence type="ECO:0000313" key="1">
    <source>
        <dbReference type="EMBL" id="CAF4373342.1"/>
    </source>
</evidence>
<dbReference type="AlphaFoldDB" id="A0A820MKH6"/>
<dbReference type="EMBL" id="CAJOAY010024272">
    <property type="protein sequence ID" value="CAF4373342.1"/>
    <property type="molecule type" value="Genomic_DNA"/>
</dbReference>
<evidence type="ECO:0000313" key="2">
    <source>
        <dbReference type="Proteomes" id="UP000663881"/>
    </source>
</evidence>
<protein>
    <submittedName>
        <fullName evidence="1">Uncharacterized protein</fullName>
    </submittedName>
</protein>
<sequence>MNLFKWFGETMNTERWSYATDCVGMLYAIQITSNSIDESTSFDYVHKISSQQTSNKRKQ</sequence>
<accession>A0A820MKH6</accession>
<dbReference type="Proteomes" id="UP000663881">
    <property type="component" value="Unassembled WGS sequence"/>
</dbReference>
<gene>
    <name evidence="1" type="ORF">OKA104_LOCUS49957</name>
</gene>
<comment type="caution">
    <text evidence="1">The sequence shown here is derived from an EMBL/GenBank/DDBJ whole genome shotgun (WGS) entry which is preliminary data.</text>
</comment>
<proteinExistence type="predicted"/>
<reference evidence="1" key="1">
    <citation type="submission" date="2021-02" db="EMBL/GenBank/DDBJ databases">
        <authorList>
            <person name="Nowell W R."/>
        </authorList>
    </citation>
    <scope>NUCLEOTIDE SEQUENCE</scope>
</reference>